<dbReference type="Proteomes" id="UP000018890">
    <property type="component" value="Unassembled WGS sequence"/>
</dbReference>
<evidence type="ECO:0000256" key="3">
    <source>
        <dbReference type="ARBA" id="ARBA00006112"/>
    </source>
</evidence>
<dbReference type="InterPro" id="IPR001453">
    <property type="entry name" value="MoaB/Mog_dom"/>
</dbReference>
<dbReference type="CDD" id="cd00886">
    <property type="entry name" value="MogA_MoaB"/>
    <property type="match status" value="1"/>
</dbReference>
<dbReference type="SMART" id="SM00852">
    <property type="entry name" value="MoCF_biosynth"/>
    <property type="match status" value="1"/>
</dbReference>
<gene>
    <name evidence="8" type="ORF">JCM9140_1717</name>
</gene>
<name>W4Q2W4_9BACI</name>
<evidence type="ECO:0000313" key="9">
    <source>
        <dbReference type="Proteomes" id="UP000018890"/>
    </source>
</evidence>
<dbReference type="OrthoDB" id="9784492at2"/>
<dbReference type="EMBL" id="BAUT01000013">
    <property type="protein sequence ID" value="GAE25709.1"/>
    <property type="molecule type" value="Genomic_DNA"/>
</dbReference>
<evidence type="ECO:0000256" key="6">
    <source>
        <dbReference type="PIRNR" id="PIRNR006443"/>
    </source>
</evidence>
<dbReference type="InterPro" id="IPR008284">
    <property type="entry name" value="MoCF_biosynth_CS"/>
</dbReference>
<dbReference type="PROSITE" id="PS01078">
    <property type="entry name" value="MOCF_BIOSYNTHESIS_1"/>
    <property type="match status" value="1"/>
</dbReference>
<evidence type="ECO:0000256" key="1">
    <source>
        <dbReference type="ARBA" id="ARBA00003487"/>
    </source>
</evidence>
<evidence type="ECO:0000313" key="8">
    <source>
        <dbReference type="EMBL" id="GAE25709.1"/>
    </source>
</evidence>
<protein>
    <recommendedName>
        <fullName evidence="4 6">Molybdenum cofactor biosynthesis protein B</fullName>
    </recommendedName>
</protein>
<comment type="caution">
    <text evidence="8">The sequence shown here is derived from an EMBL/GenBank/DDBJ whole genome shotgun (WGS) entry which is preliminary data.</text>
</comment>
<evidence type="ECO:0000256" key="2">
    <source>
        <dbReference type="ARBA" id="ARBA00005046"/>
    </source>
</evidence>
<evidence type="ECO:0000256" key="4">
    <source>
        <dbReference type="ARBA" id="ARBA00015262"/>
    </source>
</evidence>
<sequence length="167" mass="18382">MSSVHHINTSKSVNVAILTISDTRNQEDDRSGQAISELLQSSNHPIIDYKIVKDELITIQNEIKAWVENENIQVIILNGGTGFSPRDVTHEAVSSLLHKKMDGFGELFRMLSYEEIGPKALFSRAIAGSIDATAVYALPGSTNAVKLAMNQLILPTVPHFVEELVKK</sequence>
<dbReference type="AlphaFoldDB" id="W4Q2W4"/>
<dbReference type="Gene3D" id="3.40.980.10">
    <property type="entry name" value="MoaB/Mog-like domain"/>
    <property type="match status" value="1"/>
</dbReference>
<dbReference type="PANTHER" id="PTHR43232:SF2">
    <property type="entry name" value="MOLYBDENUM COFACTOR BIOSYNTHESIS PROTEIN B"/>
    <property type="match status" value="1"/>
</dbReference>
<dbReference type="UniPathway" id="UPA00344"/>
<comment type="function">
    <text evidence="1 6">May be involved in the biosynthesis of molybdopterin.</text>
</comment>
<dbReference type="NCBIfam" id="TIGR00177">
    <property type="entry name" value="molyb_syn"/>
    <property type="match status" value="1"/>
</dbReference>
<evidence type="ECO:0000259" key="7">
    <source>
        <dbReference type="SMART" id="SM00852"/>
    </source>
</evidence>
<dbReference type="SUPFAM" id="SSF53218">
    <property type="entry name" value="Molybdenum cofactor biosynthesis proteins"/>
    <property type="match status" value="1"/>
</dbReference>
<keyword evidence="9" id="KW-1185">Reference proteome</keyword>
<dbReference type="PIRSF" id="PIRSF006443">
    <property type="entry name" value="MoaB"/>
    <property type="match status" value="1"/>
</dbReference>
<dbReference type="GO" id="GO:0005829">
    <property type="term" value="C:cytosol"/>
    <property type="evidence" value="ECO:0007669"/>
    <property type="project" value="TreeGrafter"/>
</dbReference>
<feature type="domain" description="MoaB/Mog" evidence="7">
    <location>
        <begin position="16"/>
        <end position="160"/>
    </location>
</feature>
<accession>W4Q2W4</accession>
<dbReference type="STRING" id="1236970.JCM9140_1717"/>
<dbReference type="GO" id="GO:0006777">
    <property type="term" value="P:Mo-molybdopterin cofactor biosynthetic process"/>
    <property type="evidence" value="ECO:0007669"/>
    <property type="project" value="UniProtKB-UniRule"/>
</dbReference>
<dbReference type="InterPro" id="IPR012245">
    <property type="entry name" value="MoaB"/>
</dbReference>
<reference evidence="8" key="1">
    <citation type="journal article" date="2014" name="Genome Announc.">
        <title>Draft Genome Sequences of Three Alkaliphilic Bacillus Strains, Bacillus wakoensis JCM 9140T, Bacillus akibai JCM 9157T, and Bacillus hemicellulosilyticus JCM 9152T.</title>
        <authorList>
            <person name="Yuki M."/>
            <person name="Oshima K."/>
            <person name="Suda W."/>
            <person name="Oshida Y."/>
            <person name="Kitamura K."/>
            <person name="Iida T."/>
            <person name="Hattori M."/>
            <person name="Ohkuma M."/>
        </authorList>
    </citation>
    <scope>NUCLEOTIDE SEQUENCE [LARGE SCALE GENOMIC DNA]</scope>
    <source>
        <strain evidence="8">JCM 9140</strain>
    </source>
</reference>
<dbReference type="InterPro" id="IPR036425">
    <property type="entry name" value="MoaB/Mog-like_dom_sf"/>
</dbReference>
<dbReference type="Pfam" id="PF00994">
    <property type="entry name" value="MoCF_biosynth"/>
    <property type="match status" value="1"/>
</dbReference>
<proteinExistence type="inferred from homology"/>
<keyword evidence="5 6" id="KW-0501">Molybdenum cofactor biosynthesis</keyword>
<comment type="pathway">
    <text evidence="2 6">Cofactor biosynthesis; molybdopterin biosynthesis.</text>
</comment>
<evidence type="ECO:0000256" key="5">
    <source>
        <dbReference type="ARBA" id="ARBA00023150"/>
    </source>
</evidence>
<dbReference type="PANTHER" id="PTHR43232">
    <property type="entry name" value="MOLYBDENUM COFACTOR BIOSYNTHESIS PROTEIN B"/>
    <property type="match status" value="1"/>
</dbReference>
<comment type="similarity">
    <text evidence="3 6">Belongs to the MoaB/Mog family.</text>
</comment>
<dbReference type="RefSeq" id="WP_156314829.1">
    <property type="nucleotide sequence ID" value="NZ_BAUT01000013.1"/>
</dbReference>
<organism evidence="8 9">
    <name type="scientific">Halalkalibacter wakoensis JCM 9140</name>
    <dbReference type="NCBI Taxonomy" id="1236970"/>
    <lineage>
        <taxon>Bacteria</taxon>
        <taxon>Bacillati</taxon>
        <taxon>Bacillota</taxon>
        <taxon>Bacilli</taxon>
        <taxon>Bacillales</taxon>
        <taxon>Bacillaceae</taxon>
        <taxon>Halalkalibacter</taxon>
    </lineage>
</organism>
<dbReference type="FunFam" id="3.40.980.10:FF:000006">
    <property type="entry name" value="Molybdenum cofactor biosynthesis protein B"/>
    <property type="match status" value="1"/>
</dbReference>